<dbReference type="InterPro" id="IPR010994">
    <property type="entry name" value="RuvA_2-like"/>
</dbReference>
<dbReference type="CDD" id="cd19067">
    <property type="entry name" value="PfuEndoQ-like"/>
    <property type="match status" value="1"/>
</dbReference>
<dbReference type="PANTHER" id="PTHR40084">
    <property type="entry name" value="PHOSPHOHYDROLASE, PHP FAMILY"/>
    <property type="match status" value="1"/>
</dbReference>
<reference evidence="1 2" key="1">
    <citation type="journal article" date="2003" name="Int. J. Syst. Evol. Microbiol.">
        <title>Halobacillus salinus sp. nov., isolated from a salt lake on the coast of the East Sea in Korea.</title>
        <authorList>
            <person name="Yoon J.H."/>
            <person name="Kang K.H."/>
            <person name="Park Y.H."/>
        </authorList>
    </citation>
    <scope>NUCLEOTIDE SEQUENCE [LARGE SCALE GENOMIC DNA]</scope>
    <source>
        <strain evidence="1 2">HSL-3</strain>
    </source>
</reference>
<dbReference type="PANTHER" id="PTHR40084:SF1">
    <property type="entry name" value="PHOSPHOTRANSFERASE"/>
    <property type="match status" value="1"/>
</dbReference>
<protein>
    <submittedName>
        <fullName evidence="1">TIGR00375 family protein</fullName>
    </submittedName>
</protein>
<sequence>MKSYFADLHIHVGRDREGRPVKITGARSLTLTNIVKEASRTKGLDLVGVIDAQSPAVIKEIKSLLASGEAMEQDDGGIVYENTLLVLGSEIEIYDALCKGPIHVLCYFPYLKDMEKFSDWLSKKMKNVSLSTQRFYGTGLELQEYVNQNKGLFVPAHIFTPFKSMYGKGVKRSLEEVFDPRMIDAVELGLSADTAMADKILELERYTYLTNSDAHSLGNLAREYQKVRMEKPSFLELSKVMREEQGRGVLANYGLDPRMGKYHKTVCAYCLQAVSLGEATCPYCHSKKIVKGVYDRIEELKSASKENRARPAYIHQVLLSSIPGIGKKTYQRLIDRFGSEMNVVHQASTVELEAFMPAKSLEILNRMRAGRLSVKAGGGGKYGSIDI</sequence>
<organism evidence="1 2">
    <name type="scientific">Halobacillus salinus</name>
    <dbReference type="NCBI Taxonomy" id="192814"/>
    <lineage>
        <taxon>Bacteria</taxon>
        <taxon>Bacillati</taxon>
        <taxon>Bacillota</taxon>
        <taxon>Bacilli</taxon>
        <taxon>Bacillales</taxon>
        <taxon>Bacillaceae</taxon>
        <taxon>Halobacillus</taxon>
    </lineage>
</organism>
<dbReference type="STRING" id="192814.GCA_900166575_01514"/>
<dbReference type="Gene3D" id="3.20.20.140">
    <property type="entry name" value="Metal-dependent hydrolases"/>
    <property type="match status" value="1"/>
</dbReference>
<dbReference type="Proteomes" id="UP000297982">
    <property type="component" value="Unassembled WGS sequence"/>
</dbReference>
<dbReference type="InterPro" id="IPR016195">
    <property type="entry name" value="Pol/histidinol_Pase-like"/>
</dbReference>
<evidence type="ECO:0000313" key="2">
    <source>
        <dbReference type="Proteomes" id="UP000297982"/>
    </source>
</evidence>
<dbReference type="SUPFAM" id="SSF89550">
    <property type="entry name" value="PHP domain-like"/>
    <property type="match status" value="1"/>
</dbReference>
<evidence type="ECO:0000313" key="1">
    <source>
        <dbReference type="EMBL" id="TGB05468.1"/>
    </source>
</evidence>
<dbReference type="AlphaFoldDB" id="A0A4Z0H4W9"/>
<comment type="caution">
    <text evidence="1">The sequence shown here is derived from an EMBL/GenBank/DDBJ whole genome shotgun (WGS) entry which is preliminary data.</text>
</comment>
<name>A0A4Z0H4W9_9BACI</name>
<dbReference type="SUPFAM" id="SSF47781">
    <property type="entry name" value="RuvA domain 2-like"/>
    <property type="match status" value="1"/>
</dbReference>
<dbReference type="EMBL" id="SRJC01000001">
    <property type="protein sequence ID" value="TGB05468.1"/>
    <property type="molecule type" value="Genomic_DNA"/>
</dbReference>
<accession>A0A4Z0H4W9</accession>
<proteinExistence type="predicted"/>
<keyword evidence="2" id="KW-1185">Reference proteome</keyword>
<gene>
    <name evidence="1" type="ORF">E4663_05550</name>
</gene>
<dbReference type="Gene3D" id="1.10.150.20">
    <property type="entry name" value="5' to 3' exonuclease, C-terminal subdomain"/>
    <property type="match status" value="1"/>
</dbReference>